<evidence type="ECO:0000256" key="7">
    <source>
        <dbReference type="ARBA" id="ARBA00022729"/>
    </source>
</evidence>
<keyword evidence="10 17" id="KW-0547">Nucleotide-binding</keyword>
<feature type="transmembrane region" description="Helical" evidence="18">
    <location>
        <begin position="151"/>
        <end position="175"/>
    </location>
</feature>
<dbReference type="Pfam" id="PF07714">
    <property type="entry name" value="PK_Tyr_Ser-Thr"/>
    <property type="match status" value="1"/>
</dbReference>
<dbReference type="EMBL" id="JAUUTY010000007">
    <property type="protein sequence ID" value="KAK1609949.1"/>
    <property type="molecule type" value="Genomic_DNA"/>
</dbReference>
<evidence type="ECO:0000256" key="8">
    <source>
        <dbReference type="ARBA" id="ARBA00022734"/>
    </source>
</evidence>
<dbReference type="PROSITE" id="PS00107">
    <property type="entry name" value="PROTEIN_KINASE_ATP"/>
    <property type="match status" value="1"/>
</dbReference>
<dbReference type="FunFam" id="3.30.200.20:FF:000727">
    <property type="entry name" value="Cysteine-rich RLK (RECEPTOR-like protein kinase) 23"/>
    <property type="match status" value="1"/>
</dbReference>
<keyword evidence="14 18" id="KW-0472">Membrane</keyword>
<dbReference type="InterPro" id="IPR001245">
    <property type="entry name" value="Ser-Thr/Tyr_kinase_cat_dom"/>
</dbReference>
<proteinExistence type="inferred from homology"/>
<accession>A0AAD8VKG6</accession>
<comment type="similarity">
    <text evidence="3">In the C-terminal section; belongs to the protein kinase superfamily. Ser/Thr protein kinase family.</text>
</comment>
<evidence type="ECO:0000256" key="10">
    <source>
        <dbReference type="ARBA" id="ARBA00022741"/>
    </source>
</evidence>
<keyword evidence="4" id="KW-0723">Serine/threonine-protein kinase</keyword>
<dbReference type="PANTHER" id="PTHR27002:SF498">
    <property type="entry name" value="PROTEIN KINASE DOMAIN-CONTAINING PROTEIN"/>
    <property type="match status" value="1"/>
</dbReference>
<evidence type="ECO:0000256" key="14">
    <source>
        <dbReference type="ARBA" id="ARBA00023136"/>
    </source>
</evidence>
<evidence type="ECO:0000256" key="16">
    <source>
        <dbReference type="ARBA" id="ARBA00023180"/>
    </source>
</evidence>
<dbReference type="Proteomes" id="UP001231189">
    <property type="component" value="Unassembled WGS sequence"/>
</dbReference>
<keyword evidence="9" id="KW-0677">Repeat</keyword>
<evidence type="ECO:0000256" key="3">
    <source>
        <dbReference type="ARBA" id="ARBA00010217"/>
    </source>
</evidence>
<dbReference type="InterPro" id="IPR000719">
    <property type="entry name" value="Prot_kinase_dom"/>
</dbReference>
<dbReference type="PROSITE" id="PS00307">
    <property type="entry name" value="LECTIN_LEGUME_BETA"/>
    <property type="match status" value="1"/>
</dbReference>
<sequence length="315" mass="34696">MPTGAFAGHLGLFNDRDNPFFPPTVGVEFDTYRNHEWDPSNTTCHIGVNVNSITSTQYTALPDQSLNGIMAASVRYDAKAATLSATLRFIDQPGQSTYTVSANVNLRDAGLQQDVAVGFSAAIGDYIQQHQILSWSFESTITGPRRSSRHAVVLAATLSVGTVLLVLLLVLVGAYTQRRRIRANKTPRDDAREESPEQFTLALLKAATGNFAVENKLGEGGFGQVFKGILPNGQVIAVKRLSQSSAQGFHELKNELLLAAKLLHRNIVRLHGVCLEEREKLVVYEYLPNRSLDTILFGRIFSHHLFLFFLSNPNS</sequence>
<keyword evidence="21" id="KW-1185">Reference proteome</keyword>
<feature type="binding site" evidence="17">
    <location>
        <position position="239"/>
    </location>
    <ligand>
        <name>ATP</name>
        <dbReference type="ChEBI" id="CHEBI:30616"/>
    </ligand>
</feature>
<keyword evidence="15" id="KW-0675">Receptor</keyword>
<dbReference type="SUPFAM" id="SSF49899">
    <property type="entry name" value="Concanavalin A-like lectins/glucanases"/>
    <property type="match status" value="1"/>
</dbReference>
<dbReference type="InterPro" id="IPR001220">
    <property type="entry name" value="Legume_lectin_dom"/>
</dbReference>
<dbReference type="Gene3D" id="2.60.120.200">
    <property type="match status" value="1"/>
</dbReference>
<keyword evidence="5" id="KW-0808">Transferase</keyword>
<evidence type="ECO:0000256" key="18">
    <source>
        <dbReference type="SAM" id="Phobius"/>
    </source>
</evidence>
<dbReference type="GO" id="GO:0030246">
    <property type="term" value="F:carbohydrate binding"/>
    <property type="evidence" value="ECO:0007669"/>
    <property type="project" value="UniProtKB-KW"/>
</dbReference>
<gene>
    <name evidence="20" type="ORF">QYE76_033622</name>
</gene>
<evidence type="ECO:0000256" key="12">
    <source>
        <dbReference type="ARBA" id="ARBA00022840"/>
    </source>
</evidence>
<comment type="similarity">
    <text evidence="2">In the N-terminal section; belongs to the leguminous lectin family.</text>
</comment>
<evidence type="ECO:0000256" key="5">
    <source>
        <dbReference type="ARBA" id="ARBA00022679"/>
    </source>
</evidence>
<evidence type="ECO:0000256" key="4">
    <source>
        <dbReference type="ARBA" id="ARBA00022527"/>
    </source>
</evidence>
<protein>
    <recommendedName>
        <fullName evidence="19">Protein kinase domain-containing protein</fullName>
    </recommendedName>
</protein>
<comment type="caution">
    <text evidence="20">The sequence shown here is derived from an EMBL/GenBank/DDBJ whole genome shotgun (WGS) entry which is preliminary data.</text>
</comment>
<keyword evidence="11" id="KW-0418">Kinase</keyword>
<reference evidence="20" key="1">
    <citation type="submission" date="2023-07" db="EMBL/GenBank/DDBJ databases">
        <title>A chromosome-level genome assembly of Lolium multiflorum.</title>
        <authorList>
            <person name="Chen Y."/>
            <person name="Copetti D."/>
            <person name="Kolliker R."/>
            <person name="Studer B."/>
        </authorList>
    </citation>
    <scope>NUCLEOTIDE SEQUENCE</scope>
    <source>
        <strain evidence="20">02402/16</strain>
        <tissue evidence="20">Leaf</tissue>
    </source>
</reference>
<dbReference type="Pfam" id="PF00139">
    <property type="entry name" value="Lectin_legB"/>
    <property type="match status" value="1"/>
</dbReference>
<dbReference type="InterPro" id="IPR011009">
    <property type="entry name" value="Kinase-like_dom_sf"/>
</dbReference>
<evidence type="ECO:0000256" key="2">
    <source>
        <dbReference type="ARBA" id="ARBA00008536"/>
    </source>
</evidence>
<comment type="subcellular location">
    <subcellularLocation>
        <location evidence="1">Membrane</location>
        <topology evidence="1">Single-pass membrane protein</topology>
    </subcellularLocation>
</comment>
<evidence type="ECO:0000256" key="13">
    <source>
        <dbReference type="ARBA" id="ARBA00022989"/>
    </source>
</evidence>
<organism evidence="20 21">
    <name type="scientific">Lolium multiflorum</name>
    <name type="common">Italian ryegrass</name>
    <name type="synonym">Lolium perenne subsp. multiflorum</name>
    <dbReference type="NCBI Taxonomy" id="4521"/>
    <lineage>
        <taxon>Eukaryota</taxon>
        <taxon>Viridiplantae</taxon>
        <taxon>Streptophyta</taxon>
        <taxon>Embryophyta</taxon>
        <taxon>Tracheophyta</taxon>
        <taxon>Spermatophyta</taxon>
        <taxon>Magnoliopsida</taxon>
        <taxon>Liliopsida</taxon>
        <taxon>Poales</taxon>
        <taxon>Poaceae</taxon>
        <taxon>BOP clade</taxon>
        <taxon>Pooideae</taxon>
        <taxon>Poodae</taxon>
        <taxon>Poeae</taxon>
        <taxon>Poeae Chloroplast Group 2 (Poeae type)</taxon>
        <taxon>Loliodinae</taxon>
        <taxon>Loliinae</taxon>
        <taxon>Lolium</taxon>
    </lineage>
</organism>
<dbReference type="InterPro" id="IPR017441">
    <property type="entry name" value="Protein_kinase_ATP_BS"/>
</dbReference>
<dbReference type="AlphaFoldDB" id="A0AAD8VKG6"/>
<evidence type="ECO:0000259" key="19">
    <source>
        <dbReference type="PROSITE" id="PS50011"/>
    </source>
</evidence>
<name>A0AAD8VKG6_LOLMU</name>
<dbReference type="PANTHER" id="PTHR27002">
    <property type="entry name" value="RECEPTOR-LIKE SERINE/THREONINE-PROTEIN KINASE SD1-8"/>
    <property type="match status" value="1"/>
</dbReference>
<evidence type="ECO:0000256" key="11">
    <source>
        <dbReference type="ARBA" id="ARBA00022777"/>
    </source>
</evidence>
<dbReference type="InterPro" id="IPR019825">
    <property type="entry name" value="Lectin_legB_Mn/Ca_BS"/>
</dbReference>
<evidence type="ECO:0000256" key="9">
    <source>
        <dbReference type="ARBA" id="ARBA00022737"/>
    </source>
</evidence>
<keyword evidence="13 18" id="KW-1133">Transmembrane helix</keyword>
<evidence type="ECO:0000313" key="21">
    <source>
        <dbReference type="Proteomes" id="UP001231189"/>
    </source>
</evidence>
<evidence type="ECO:0000256" key="17">
    <source>
        <dbReference type="PROSITE-ProRule" id="PRU10141"/>
    </source>
</evidence>
<feature type="domain" description="Protein kinase" evidence="19">
    <location>
        <begin position="211"/>
        <end position="315"/>
    </location>
</feature>
<keyword evidence="8" id="KW-0430">Lectin</keyword>
<dbReference type="GO" id="GO:0004674">
    <property type="term" value="F:protein serine/threonine kinase activity"/>
    <property type="evidence" value="ECO:0007669"/>
    <property type="project" value="UniProtKB-KW"/>
</dbReference>
<evidence type="ECO:0000313" key="20">
    <source>
        <dbReference type="EMBL" id="KAK1609949.1"/>
    </source>
</evidence>
<dbReference type="SUPFAM" id="SSF56112">
    <property type="entry name" value="Protein kinase-like (PK-like)"/>
    <property type="match status" value="1"/>
</dbReference>
<keyword evidence="7" id="KW-0732">Signal</keyword>
<dbReference type="GO" id="GO:0005524">
    <property type="term" value="F:ATP binding"/>
    <property type="evidence" value="ECO:0007669"/>
    <property type="project" value="UniProtKB-UniRule"/>
</dbReference>
<evidence type="ECO:0000256" key="1">
    <source>
        <dbReference type="ARBA" id="ARBA00004167"/>
    </source>
</evidence>
<keyword evidence="12 17" id="KW-0067">ATP-binding</keyword>
<dbReference type="GO" id="GO:0005886">
    <property type="term" value="C:plasma membrane"/>
    <property type="evidence" value="ECO:0007669"/>
    <property type="project" value="TreeGrafter"/>
</dbReference>
<dbReference type="GO" id="GO:0006952">
    <property type="term" value="P:defense response"/>
    <property type="evidence" value="ECO:0007669"/>
    <property type="project" value="UniProtKB-ARBA"/>
</dbReference>
<dbReference type="PROSITE" id="PS50011">
    <property type="entry name" value="PROTEIN_KINASE_DOM"/>
    <property type="match status" value="1"/>
</dbReference>
<dbReference type="InterPro" id="IPR013320">
    <property type="entry name" value="ConA-like_dom_sf"/>
</dbReference>
<keyword evidence="6 18" id="KW-0812">Transmembrane</keyword>
<dbReference type="Gene3D" id="3.30.200.20">
    <property type="entry name" value="Phosphorylase Kinase, domain 1"/>
    <property type="match status" value="1"/>
</dbReference>
<keyword evidence="16" id="KW-0325">Glycoprotein</keyword>
<evidence type="ECO:0000256" key="15">
    <source>
        <dbReference type="ARBA" id="ARBA00023170"/>
    </source>
</evidence>
<evidence type="ECO:0000256" key="6">
    <source>
        <dbReference type="ARBA" id="ARBA00022692"/>
    </source>
</evidence>